<feature type="domain" description="CASTOR/POLLUX/SYM8 ion channel conserved" evidence="10">
    <location>
        <begin position="485"/>
        <end position="582"/>
    </location>
</feature>
<evidence type="ECO:0000256" key="3">
    <source>
        <dbReference type="ARBA" id="ARBA00022692"/>
    </source>
</evidence>
<dbReference type="InterPro" id="IPR044849">
    <property type="entry name" value="CASTOR/POLLUX/SYM8-like"/>
</dbReference>
<feature type="chain" id="PRO_5045081124" description="CASTOR/POLLUX/SYM8 ion channel conserved domain-containing protein" evidence="9">
    <location>
        <begin position="21"/>
        <end position="917"/>
    </location>
</feature>
<keyword evidence="9" id="KW-0732">Signal</keyword>
<feature type="signal peptide" evidence="9">
    <location>
        <begin position="1"/>
        <end position="20"/>
    </location>
</feature>
<dbReference type="Pfam" id="PF06241">
    <property type="entry name" value="Castor_Poll_mid"/>
    <property type="match status" value="1"/>
</dbReference>
<accession>A0ABN9RYM7</accession>
<keyword evidence="6 8" id="KW-0472">Membrane</keyword>
<dbReference type="Gene3D" id="3.40.50.720">
    <property type="entry name" value="NAD(P)-binding Rossmann-like Domain"/>
    <property type="match status" value="1"/>
</dbReference>
<dbReference type="InterPro" id="IPR010420">
    <property type="entry name" value="CASTOR/POLLUX/SYM8_dom"/>
</dbReference>
<evidence type="ECO:0000256" key="7">
    <source>
        <dbReference type="SAM" id="MobiDB-lite"/>
    </source>
</evidence>
<evidence type="ECO:0000313" key="11">
    <source>
        <dbReference type="EMBL" id="CAK0822237.1"/>
    </source>
</evidence>
<name>A0ABN9RYM7_9DINO</name>
<feature type="transmembrane region" description="Helical" evidence="8">
    <location>
        <begin position="171"/>
        <end position="192"/>
    </location>
</feature>
<organism evidence="11 12">
    <name type="scientific">Prorocentrum cordatum</name>
    <dbReference type="NCBI Taxonomy" id="2364126"/>
    <lineage>
        <taxon>Eukaryota</taxon>
        <taxon>Sar</taxon>
        <taxon>Alveolata</taxon>
        <taxon>Dinophyceae</taxon>
        <taxon>Prorocentrales</taxon>
        <taxon>Prorocentraceae</taxon>
        <taxon>Prorocentrum</taxon>
    </lineage>
</organism>
<evidence type="ECO:0000256" key="8">
    <source>
        <dbReference type="SAM" id="Phobius"/>
    </source>
</evidence>
<gene>
    <name evidence="11" type="ORF">PCOR1329_LOCUS23306</name>
</gene>
<sequence length="917" mass="100637">MSAAHRAVALALVFETSARAQPAERAWSADGPGPAPSPWVPRGPNGAWRRSVSRLERELGALRGAPEAPLAAGTPEALGPRRAHEEALWAEALLGGGGPPPSAPGLSAAAGGLRPAWGAPRARAVALPHAGGVRQAAGLLGVGARQSPPPPPLGAVPLEAEAIQEMDRDDALIVVFAVIVTLFLAFCVYQAARSYVNYRRFKSEAADCTKEQKRGARMVTTSMWDYNRYHLSYWFVTFPGAKAVVIFGIFVFLVLLGSILYYTIEGERISVSLHKVIAWLVSPDSGVAEKSKEGSTMGVFLSISGLLLFALMLSMIQDAFTSFVDEIHQGHSNLVTTNHTVVLAFDYANTQTIPLVQQLCYAFEHQPYGETIAVLTSNPKVEAEAHIRSSVDLRNSRLVVRNGTPDNKDALQSVAVQFARRVVITVNGTLSREQRDAYTMQALIALKSHDWPARGDILLLTSLPRHEATFQRVGGTNTHILSLDHVVANILVLCSEYDGICNVIDMMVGFDGSEFYIADVPEFLVGKTFGEASFYYPQGLVVGCGFDAYGHPRLCNDPKQEMALGDKLIIVAEDAGSLQAQQQRCVSLEDASHPLAQQCMTRRESVDHGTHNPFSMSAHLFDNASSGNKVTILILGWSSMVGLMLVKLDRVVPSGSKVISFHYTPVDDRKQRINYAQVRYETNLEHLEVECIQGDLCSKKGFDDMPTKFGSSFWNEVGRIFIVCEHSPAEAWQDDASTMATAVMLRSSLTEHIPDRSEHPPIIVELHSPQSRKMAINQGFENYVMTSSIPSQVMATVARQPLLKNVLRNAFSNRGHPVQVRGLNDYVQVPDHQLKLTFYQLQSIISNSDDILIGWSKPRRSASKNTGGFTDEDAEREDSWDFNPADKKGYRSWDVAKDKMIVITGHPNIHGSHSEHH</sequence>
<evidence type="ECO:0000256" key="4">
    <source>
        <dbReference type="ARBA" id="ARBA00022989"/>
    </source>
</evidence>
<proteinExistence type="predicted"/>
<keyword evidence="4 8" id="KW-1133">Transmembrane helix</keyword>
<feature type="region of interest" description="Disordered" evidence="7">
    <location>
        <begin position="860"/>
        <end position="887"/>
    </location>
</feature>
<keyword evidence="12" id="KW-1185">Reference proteome</keyword>
<dbReference type="EMBL" id="CAUYUJ010007880">
    <property type="protein sequence ID" value="CAK0822237.1"/>
    <property type="molecule type" value="Genomic_DNA"/>
</dbReference>
<feature type="transmembrane region" description="Helical" evidence="8">
    <location>
        <begin position="297"/>
        <end position="316"/>
    </location>
</feature>
<evidence type="ECO:0000256" key="6">
    <source>
        <dbReference type="ARBA" id="ARBA00023136"/>
    </source>
</evidence>
<comment type="subcellular location">
    <subcellularLocation>
        <location evidence="1">Endomembrane system</location>
        <topology evidence="1">Multi-pass membrane protein</topology>
    </subcellularLocation>
</comment>
<protein>
    <recommendedName>
        <fullName evidence="10">CASTOR/POLLUX/SYM8 ion channel conserved domain-containing protein</fullName>
    </recommendedName>
</protein>
<evidence type="ECO:0000256" key="9">
    <source>
        <dbReference type="SAM" id="SignalP"/>
    </source>
</evidence>
<keyword evidence="2" id="KW-0813">Transport</keyword>
<feature type="compositionally biased region" description="Acidic residues" evidence="7">
    <location>
        <begin position="870"/>
        <end position="880"/>
    </location>
</feature>
<evidence type="ECO:0000256" key="2">
    <source>
        <dbReference type="ARBA" id="ARBA00022448"/>
    </source>
</evidence>
<evidence type="ECO:0000313" key="12">
    <source>
        <dbReference type="Proteomes" id="UP001189429"/>
    </source>
</evidence>
<keyword evidence="5" id="KW-0406">Ion transport</keyword>
<feature type="transmembrane region" description="Helical" evidence="8">
    <location>
        <begin position="243"/>
        <end position="264"/>
    </location>
</feature>
<dbReference type="PANTHER" id="PTHR31563">
    <property type="entry name" value="ION CHANNEL POLLUX-RELATED"/>
    <property type="match status" value="1"/>
</dbReference>
<reference evidence="11" key="1">
    <citation type="submission" date="2023-10" db="EMBL/GenBank/DDBJ databases">
        <authorList>
            <person name="Chen Y."/>
            <person name="Shah S."/>
            <person name="Dougan E. K."/>
            <person name="Thang M."/>
            <person name="Chan C."/>
        </authorList>
    </citation>
    <scope>NUCLEOTIDE SEQUENCE [LARGE SCALE GENOMIC DNA]</scope>
</reference>
<dbReference type="PANTHER" id="PTHR31563:SF10">
    <property type="entry name" value="ION CHANNEL POLLUX-RELATED"/>
    <property type="match status" value="1"/>
</dbReference>
<feature type="region of interest" description="Disordered" evidence="7">
    <location>
        <begin position="21"/>
        <end position="45"/>
    </location>
</feature>
<comment type="caution">
    <text evidence="11">The sequence shown here is derived from an EMBL/GenBank/DDBJ whole genome shotgun (WGS) entry which is preliminary data.</text>
</comment>
<dbReference type="Proteomes" id="UP001189429">
    <property type="component" value="Unassembled WGS sequence"/>
</dbReference>
<keyword evidence="3 8" id="KW-0812">Transmembrane</keyword>
<evidence type="ECO:0000259" key="10">
    <source>
        <dbReference type="Pfam" id="PF06241"/>
    </source>
</evidence>
<evidence type="ECO:0000256" key="5">
    <source>
        <dbReference type="ARBA" id="ARBA00023065"/>
    </source>
</evidence>
<evidence type="ECO:0000256" key="1">
    <source>
        <dbReference type="ARBA" id="ARBA00004127"/>
    </source>
</evidence>